<keyword evidence="1" id="KW-1133">Transmembrane helix</keyword>
<name>A0ABN9D4X6_9NEOB</name>
<gene>
    <name evidence="2" type="ORF">SPARVUS_LOCUS6551964</name>
</gene>
<evidence type="ECO:0000313" key="2">
    <source>
        <dbReference type="EMBL" id="CAI9567537.1"/>
    </source>
</evidence>
<evidence type="ECO:0000256" key="1">
    <source>
        <dbReference type="SAM" id="Phobius"/>
    </source>
</evidence>
<feature type="non-terminal residue" evidence="2">
    <location>
        <position position="48"/>
    </location>
</feature>
<accession>A0ABN9D4X6</accession>
<evidence type="ECO:0000313" key="3">
    <source>
        <dbReference type="Proteomes" id="UP001162483"/>
    </source>
</evidence>
<keyword evidence="1" id="KW-0472">Membrane</keyword>
<organism evidence="2 3">
    <name type="scientific">Staurois parvus</name>
    <dbReference type="NCBI Taxonomy" id="386267"/>
    <lineage>
        <taxon>Eukaryota</taxon>
        <taxon>Metazoa</taxon>
        <taxon>Chordata</taxon>
        <taxon>Craniata</taxon>
        <taxon>Vertebrata</taxon>
        <taxon>Euteleostomi</taxon>
        <taxon>Amphibia</taxon>
        <taxon>Batrachia</taxon>
        <taxon>Anura</taxon>
        <taxon>Neobatrachia</taxon>
        <taxon>Ranoidea</taxon>
        <taxon>Ranidae</taxon>
        <taxon>Staurois</taxon>
    </lineage>
</organism>
<protein>
    <submittedName>
        <fullName evidence="2">Uncharacterized protein</fullName>
    </submittedName>
</protein>
<keyword evidence="3" id="KW-1185">Reference proteome</keyword>
<feature type="transmembrane region" description="Helical" evidence="1">
    <location>
        <begin position="25"/>
        <end position="46"/>
    </location>
</feature>
<keyword evidence="1" id="KW-0812">Transmembrane</keyword>
<proteinExistence type="predicted"/>
<sequence>MSCQSAPCPDQSEARFTPMQFVFDPFLRCVLLFFFFFFTRLLYAFLMR</sequence>
<dbReference type="EMBL" id="CATNWA010014105">
    <property type="protein sequence ID" value="CAI9567537.1"/>
    <property type="molecule type" value="Genomic_DNA"/>
</dbReference>
<comment type="caution">
    <text evidence="2">The sequence shown here is derived from an EMBL/GenBank/DDBJ whole genome shotgun (WGS) entry which is preliminary data.</text>
</comment>
<reference evidence="2" key="1">
    <citation type="submission" date="2023-05" db="EMBL/GenBank/DDBJ databases">
        <authorList>
            <person name="Stuckert A."/>
        </authorList>
    </citation>
    <scope>NUCLEOTIDE SEQUENCE</scope>
</reference>
<dbReference type="Proteomes" id="UP001162483">
    <property type="component" value="Unassembled WGS sequence"/>
</dbReference>